<dbReference type="Proteomes" id="UP001141806">
    <property type="component" value="Unassembled WGS sequence"/>
</dbReference>
<keyword evidence="1" id="KW-1133">Transmembrane helix</keyword>
<evidence type="ECO:0000313" key="3">
    <source>
        <dbReference type="Proteomes" id="UP001141806"/>
    </source>
</evidence>
<protein>
    <submittedName>
        <fullName evidence="2">Uncharacterized protein</fullName>
    </submittedName>
</protein>
<keyword evidence="1" id="KW-0472">Membrane</keyword>
<organism evidence="2 3">
    <name type="scientific">Protea cynaroides</name>
    <dbReference type="NCBI Taxonomy" id="273540"/>
    <lineage>
        <taxon>Eukaryota</taxon>
        <taxon>Viridiplantae</taxon>
        <taxon>Streptophyta</taxon>
        <taxon>Embryophyta</taxon>
        <taxon>Tracheophyta</taxon>
        <taxon>Spermatophyta</taxon>
        <taxon>Magnoliopsida</taxon>
        <taxon>Proteales</taxon>
        <taxon>Proteaceae</taxon>
        <taxon>Protea</taxon>
    </lineage>
</organism>
<proteinExistence type="predicted"/>
<reference evidence="2" key="1">
    <citation type="journal article" date="2023" name="Plant J.">
        <title>The genome of the king protea, Protea cynaroides.</title>
        <authorList>
            <person name="Chang J."/>
            <person name="Duong T.A."/>
            <person name="Schoeman C."/>
            <person name="Ma X."/>
            <person name="Roodt D."/>
            <person name="Barker N."/>
            <person name="Li Z."/>
            <person name="Van de Peer Y."/>
            <person name="Mizrachi E."/>
        </authorList>
    </citation>
    <scope>NUCLEOTIDE SEQUENCE</scope>
    <source>
        <tissue evidence="2">Young leaves</tissue>
    </source>
</reference>
<feature type="transmembrane region" description="Helical" evidence="1">
    <location>
        <begin position="16"/>
        <end position="38"/>
    </location>
</feature>
<sequence length="124" mass="14372">MCLIWYRFNPIFFSHWFVVTLFGLFPLLIELGPVYNFIWFSPFDSFMIQIDNYHDLTHESYYVHCLSAAHNRFSLFSSSPLESECVPCLGPAHKSLNRFSCFGPAHENLSRFLCLEAGSPLHSV</sequence>
<dbReference type="AlphaFoldDB" id="A0A9Q0GTQ9"/>
<keyword evidence="3" id="KW-1185">Reference proteome</keyword>
<dbReference type="EMBL" id="JAMYWD010000012">
    <property type="protein sequence ID" value="KAJ4952285.1"/>
    <property type="molecule type" value="Genomic_DNA"/>
</dbReference>
<gene>
    <name evidence="2" type="ORF">NE237_029117</name>
</gene>
<accession>A0A9Q0GTQ9</accession>
<evidence type="ECO:0000256" key="1">
    <source>
        <dbReference type="SAM" id="Phobius"/>
    </source>
</evidence>
<name>A0A9Q0GTQ9_9MAGN</name>
<evidence type="ECO:0000313" key="2">
    <source>
        <dbReference type="EMBL" id="KAJ4952285.1"/>
    </source>
</evidence>
<keyword evidence="1" id="KW-0812">Transmembrane</keyword>
<comment type="caution">
    <text evidence="2">The sequence shown here is derived from an EMBL/GenBank/DDBJ whole genome shotgun (WGS) entry which is preliminary data.</text>
</comment>